<reference evidence="2 3" key="1">
    <citation type="submission" date="2024-02" db="EMBL/GenBank/DDBJ databases">
        <title>De novo assembly and annotation of 12 fungi associated with fruit tree decline syndrome in Ontario, Canada.</title>
        <authorList>
            <person name="Sulman M."/>
            <person name="Ellouze W."/>
            <person name="Ilyukhin E."/>
        </authorList>
    </citation>
    <scope>NUCLEOTIDE SEQUENCE [LARGE SCALE GENOMIC DNA]</scope>
    <source>
        <strain evidence="2 3">M97-236</strain>
    </source>
</reference>
<proteinExistence type="predicted"/>
<accession>A0ABR3R4Y5</accession>
<feature type="region of interest" description="Disordered" evidence="1">
    <location>
        <begin position="1"/>
        <end position="88"/>
    </location>
</feature>
<organism evidence="2 3">
    <name type="scientific">Nothophoma quercina</name>
    <dbReference type="NCBI Taxonomy" id="749835"/>
    <lineage>
        <taxon>Eukaryota</taxon>
        <taxon>Fungi</taxon>
        <taxon>Dikarya</taxon>
        <taxon>Ascomycota</taxon>
        <taxon>Pezizomycotina</taxon>
        <taxon>Dothideomycetes</taxon>
        <taxon>Pleosporomycetidae</taxon>
        <taxon>Pleosporales</taxon>
        <taxon>Pleosporineae</taxon>
        <taxon>Didymellaceae</taxon>
        <taxon>Nothophoma</taxon>
    </lineage>
</organism>
<sequence>MAPRKTRSSAKEGTPDNESQEAERTQDVREEGQSEGQSEGSEDTKTAGDKRKKSPPPDEANKVSKAKKSDQATKAHDTEGSESTPSPEQVLKFLLSDAALDVCRPEDEAEYVSEHGKETTTYAQLLSPFEELLCAVVLSRPISHRLGLRTIRTILNPPYEFRDADTIKSAGAGKIHQALDDARTQHKGKTTEEIELIAQAVTNNDWHDDLEKIRKQTKNAVDEEREVLRKSIKGLGKTGLNIFYRRVQWLWDEAYPFIDARTQDSLEKLGLPKQADELVEFIEKKWQNVKFDDSGEFNDDERKRRAFVLLLERAVGSDLEKRTNDVLAAAVRS</sequence>
<comment type="caution">
    <text evidence="2">The sequence shown here is derived from an EMBL/GenBank/DDBJ whole genome shotgun (WGS) entry which is preliminary data.</text>
</comment>
<keyword evidence="3" id="KW-1185">Reference proteome</keyword>
<evidence type="ECO:0000313" key="3">
    <source>
        <dbReference type="Proteomes" id="UP001521222"/>
    </source>
</evidence>
<gene>
    <name evidence="2" type="ORF">SLS59_006450</name>
</gene>
<name>A0ABR3R4Y5_9PLEO</name>
<dbReference type="EMBL" id="JAKIXB020000020">
    <property type="protein sequence ID" value="KAL1599432.1"/>
    <property type="molecule type" value="Genomic_DNA"/>
</dbReference>
<protein>
    <submittedName>
        <fullName evidence="2">Uncharacterized protein</fullName>
    </submittedName>
</protein>
<evidence type="ECO:0000256" key="1">
    <source>
        <dbReference type="SAM" id="MobiDB-lite"/>
    </source>
</evidence>
<dbReference type="Proteomes" id="UP001521222">
    <property type="component" value="Unassembled WGS sequence"/>
</dbReference>
<evidence type="ECO:0000313" key="2">
    <source>
        <dbReference type="EMBL" id="KAL1599432.1"/>
    </source>
</evidence>
<feature type="compositionally biased region" description="Basic and acidic residues" evidence="1">
    <location>
        <begin position="42"/>
        <end position="79"/>
    </location>
</feature>
<feature type="compositionally biased region" description="Basic and acidic residues" evidence="1">
    <location>
        <begin position="21"/>
        <end position="32"/>
    </location>
</feature>